<dbReference type="Proteomes" id="UP000003980">
    <property type="component" value="Unassembled WGS sequence"/>
</dbReference>
<protein>
    <submittedName>
        <fullName evidence="1">Uncharacterized protein</fullName>
    </submittedName>
</protein>
<dbReference type="AlphaFoldDB" id="H2C1K8"/>
<dbReference type="STRING" id="671065.MetMK1DRAFT_00006310"/>
<evidence type="ECO:0000313" key="1">
    <source>
        <dbReference type="EMBL" id="EHP70129.1"/>
    </source>
</evidence>
<organism evidence="1 2">
    <name type="scientific">Metallosphaera yellowstonensis MK1</name>
    <dbReference type="NCBI Taxonomy" id="671065"/>
    <lineage>
        <taxon>Archaea</taxon>
        <taxon>Thermoproteota</taxon>
        <taxon>Thermoprotei</taxon>
        <taxon>Sulfolobales</taxon>
        <taxon>Sulfolobaceae</taxon>
        <taxon>Metallosphaera</taxon>
    </lineage>
</organism>
<dbReference type="HOGENOM" id="CLU_2243913_0_0_2"/>
<gene>
    <name evidence="1" type="ORF">MetMK1DRAFT_00006310</name>
</gene>
<keyword evidence="2" id="KW-1185">Reference proteome</keyword>
<name>H2C1K8_9CREN</name>
<reference evidence="1 2" key="1">
    <citation type="submission" date="2012-01" db="EMBL/GenBank/DDBJ databases">
        <title>Improved High-Quality Draft sequence of Metallosphaera yellowstonensis MK1.</title>
        <authorList>
            <consortium name="US DOE Joint Genome Institute"/>
            <person name="Lucas S."/>
            <person name="Han J."/>
            <person name="Cheng J.-F."/>
            <person name="Goodwin L."/>
            <person name="Pitluck S."/>
            <person name="Peters L."/>
            <person name="Teshima H."/>
            <person name="Detter J.C."/>
            <person name="Han C."/>
            <person name="Tapia R."/>
            <person name="Land M."/>
            <person name="Hauser L."/>
            <person name="Kyrpides N."/>
            <person name="Kozubal M."/>
            <person name="Macur R.E."/>
            <person name="Jay Z."/>
            <person name="Inskeep W."/>
            <person name="Woyke T."/>
        </authorList>
    </citation>
    <scope>NUCLEOTIDE SEQUENCE [LARGE SCALE GENOMIC DNA]</scope>
    <source>
        <strain evidence="1 2">MK1</strain>
    </source>
</reference>
<accession>H2C1K8</accession>
<sequence>MVSLIDSGLHLSSEGQTRGSETPAVQVHDRDHVTIVLITAGAFEPTMGYFPHLLPHLGHETEEYLGSVFSTGESLALIFVRRTGGGSVPAVLLPATYLCEMMVH</sequence>
<dbReference type="EMBL" id="JH597761">
    <property type="protein sequence ID" value="EHP70129.1"/>
    <property type="molecule type" value="Genomic_DNA"/>
</dbReference>
<proteinExistence type="predicted"/>
<evidence type="ECO:0000313" key="2">
    <source>
        <dbReference type="Proteomes" id="UP000003980"/>
    </source>
</evidence>